<evidence type="ECO:0000256" key="3">
    <source>
        <dbReference type="SAM" id="SignalP"/>
    </source>
</evidence>
<dbReference type="InterPro" id="IPR001940">
    <property type="entry name" value="Peptidase_S1C"/>
</dbReference>
<sequence length="465" mass="49442">MVLCSGMGVLTTLPLLTPTTAYAQSDEDTNIRVYKLASPAVVSIQSRSGNGSGSIIDAKGLVLTNAHVVRGANVVNVILSDKRQFRGVVIASSSNPDLALIRLEDVTTNLPTVPIAASGAVQVGQRAFAIGNPFGRFAGTLTTGIISRIDRDRKLLQTDAALNPGNSGGPLLNSRGELVGVNTAIFTNNSSSSGIGLAIEVDTVKQFIALNASRQGAIAITPRSVAPPVAIAMDGRTLNATLTEADKTLPDGSYYKVYQFEGKAGQSVVIEMRGNDIDPYLVLFDSTGRKIAEDDDGAGGKNARLALTLPSTGRYTLYANSYEVGQTGSFTIAGRLNNNPTNNLTSQALPLSPTVTDRQILLQKNGFLGNQSRILARDGSRFETFSFNGQAGQVVQIDLISPDFHPYLVLFAPNSQVVQENNGLPSRKQARITLELPITGTYRTIVNAFDRTGKGAYNLTVKRVR</sequence>
<dbReference type="PRINTS" id="PR00834">
    <property type="entry name" value="PROTEASES2C"/>
</dbReference>
<proteinExistence type="predicted"/>
<comment type="caution">
    <text evidence="5">The sequence shown here is derived from an EMBL/GenBank/DDBJ whole genome shotgun (WGS) entry which is preliminary data.</text>
</comment>
<dbReference type="PANTHER" id="PTHR43343:SF3">
    <property type="entry name" value="PROTEASE DO-LIKE 8, CHLOROPLASTIC"/>
    <property type="match status" value="1"/>
</dbReference>
<evidence type="ECO:0000256" key="1">
    <source>
        <dbReference type="ARBA" id="ARBA00022670"/>
    </source>
</evidence>
<feature type="domain" description="Peptidase C-terminal archaeal/bacterial" evidence="4">
    <location>
        <begin position="255"/>
        <end position="319"/>
    </location>
</feature>
<dbReference type="InterPro" id="IPR007280">
    <property type="entry name" value="Peptidase_C_arc/bac"/>
</dbReference>
<keyword evidence="2" id="KW-0378">Hydrolase</keyword>
<evidence type="ECO:0000256" key="2">
    <source>
        <dbReference type="ARBA" id="ARBA00022801"/>
    </source>
</evidence>
<evidence type="ECO:0000313" key="6">
    <source>
        <dbReference type="Proteomes" id="UP000642094"/>
    </source>
</evidence>
<organism evidence="5 6">
    <name type="scientific">Pseudanabaena mucicola FACHB-723</name>
    <dbReference type="NCBI Taxonomy" id="2692860"/>
    <lineage>
        <taxon>Bacteria</taxon>
        <taxon>Bacillati</taxon>
        <taxon>Cyanobacteriota</taxon>
        <taxon>Cyanophyceae</taxon>
        <taxon>Pseudanabaenales</taxon>
        <taxon>Pseudanabaenaceae</taxon>
        <taxon>Pseudanabaena</taxon>
    </lineage>
</organism>
<dbReference type="SUPFAM" id="SSF50494">
    <property type="entry name" value="Trypsin-like serine proteases"/>
    <property type="match status" value="1"/>
</dbReference>
<reference evidence="5 6" key="1">
    <citation type="journal article" date="2020" name="ISME J.">
        <title>Comparative genomics reveals insights into cyanobacterial evolution and habitat adaptation.</title>
        <authorList>
            <person name="Chen M.Y."/>
            <person name="Teng W.K."/>
            <person name="Zhao L."/>
            <person name="Hu C.X."/>
            <person name="Zhou Y.K."/>
            <person name="Han B.P."/>
            <person name="Song L.R."/>
            <person name="Shu W.S."/>
        </authorList>
    </citation>
    <scope>NUCLEOTIDE SEQUENCE [LARGE SCALE GENOMIC DNA]</scope>
    <source>
        <strain evidence="5 6">FACHB-723</strain>
    </source>
</reference>
<dbReference type="Proteomes" id="UP000642094">
    <property type="component" value="Unassembled WGS sequence"/>
</dbReference>
<dbReference type="Gene3D" id="2.40.10.120">
    <property type="match status" value="1"/>
</dbReference>
<keyword evidence="3" id="KW-0732">Signal</keyword>
<evidence type="ECO:0000313" key="5">
    <source>
        <dbReference type="EMBL" id="MBD2189597.1"/>
    </source>
</evidence>
<feature type="chain" id="PRO_5047249102" evidence="3">
    <location>
        <begin position="24"/>
        <end position="465"/>
    </location>
</feature>
<evidence type="ECO:0000259" key="4">
    <source>
        <dbReference type="Pfam" id="PF04151"/>
    </source>
</evidence>
<dbReference type="InterPro" id="IPR009003">
    <property type="entry name" value="Peptidase_S1_PA"/>
</dbReference>
<dbReference type="Pfam" id="PF04151">
    <property type="entry name" value="PPC"/>
    <property type="match status" value="1"/>
</dbReference>
<dbReference type="Gene3D" id="2.60.120.380">
    <property type="match status" value="2"/>
</dbReference>
<feature type="signal peptide" evidence="3">
    <location>
        <begin position="1"/>
        <end position="23"/>
    </location>
</feature>
<name>A0ABR8A2M8_9CYAN</name>
<dbReference type="EMBL" id="JACJQB010000044">
    <property type="protein sequence ID" value="MBD2189597.1"/>
    <property type="molecule type" value="Genomic_DNA"/>
</dbReference>
<keyword evidence="1" id="KW-0645">Protease</keyword>
<keyword evidence="6" id="KW-1185">Reference proteome</keyword>
<dbReference type="Pfam" id="PF13365">
    <property type="entry name" value="Trypsin_2"/>
    <property type="match status" value="1"/>
</dbReference>
<gene>
    <name evidence="5" type="ORF">H6F41_15800</name>
</gene>
<dbReference type="InterPro" id="IPR051201">
    <property type="entry name" value="Chloro_Bact_Ser_Proteases"/>
</dbReference>
<dbReference type="PANTHER" id="PTHR43343">
    <property type="entry name" value="PEPTIDASE S12"/>
    <property type="match status" value="1"/>
</dbReference>
<protein>
    <submittedName>
        <fullName evidence="5">Trypsin-like peptidase domain-containing protein</fullName>
    </submittedName>
</protein>
<accession>A0ABR8A2M8</accession>